<accession>A0A6L3VXI1</accession>
<organism evidence="2 3">
    <name type="scientific">Actinomadura montaniterrae</name>
    <dbReference type="NCBI Taxonomy" id="1803903"/>
    <lineage>
        <taxon>Bacteria</taxon>
        <taxon>Bacillati</taxon>
        <taxon>Actinomycetota</taxon>
        <taxon>Actinomycetes</taxon>
        <taxon>Streptosporangiales</taxon>
        <taxon>Thermomonosporaceae</taxon>
        <taxon>Actinomadura</taxon>
    </lineage>
</organism>
<dbReference type="PANTHER" id="PTHR18964:SF169">
    <property type="entry name" value="N-ACETYLMANNOSAMINE KINASE"/>
    <property type="match status" value="1"/>
</dbReference>
<dbReference type="Pfam" id="PF00480">
    <property type="entry name" value="ROK"/>
    <property type="match status" value="1"/>
</dbReference>
<evidence type="ECO:0000313" key="2">
    <source>
        <dbReference type="EMBL" id="KAB2384872.1"/>
    </source>
</evidence>
<dbReference type="SUPFAM" id="SSF53067">
    <property type="entry name" value="Actin-like ATPase domain"/>
    <property type="match status" value="1"/>
</dbReference>
<dbReference type="InterPro" id="IPR000600">
    <property type="entry name" value="ROK"/>
</dbReference>
<protein>
    <submittedName>
        <fullName evidence="2">ROK family protein</fullName>
    </submittedName>
</protein>
<name>A0A6L3VXI1_9ACTN</name>
<sequence length="307" mass="30837">MDHDVVLAADIGGTKISAALVGADGRLLRQSEIATPATEPLLEEAMRELLGSVAEGASPRAIGLASAGPIDLSSGRVSPVNIPAWREFPLLDLVGTIISGVPSVLVGDGIAAALGEHWLGAGRGVAAMLGIVVSTGIGGGLVLDGEVYLGPSGNAGHIGHVVADPAGPPCSCGGVGCVEAYASGPSMVRWAQGQGWTGPDARALSVDAAQGDPIALAAFDRGTRALARGIAATATVCDLDRVVIGGGLSAAGEVLFAPLRRHLEGFLTLDYVRRLTVEPFELGRSAGLLGAARTALPTAQLEFPIPG</sequence>
<evidence type="ECO:0000256" key="1">
    <source>
        <dbReference type="ARBA" id="ARBA00006479"/>
    </source>
</evidence>
<dbReference type="InterPro" id="IPR043129">
    <property type="entry name" value="ATPase_NBD"/>
</dbReference>
<proteinExistence type="inferred from homology"/>
<dbReference type="RefSeq" id="WP_151539652.1">
    <property type="nucleotide sequence ID" value="NZ_WBMR01000018.1"/>
</dbReference>
<comment type="caution">
    <text evidence="2">The sequence shown here is derived from an EMBL/GenBank/DDBJ whole genome shotgun (WGS) entry which is preliminary data.</text>
</comment>
<dbReference type="PROSITE" id="PS01125">
    <property type="entry name" value="ROK"/>
    <property type="match status" value="1"/>
</dbReference>
<dbReference type="PANTHER" id="PTHR18964">
    <property type="entry name" value="ROK (REPRESSOR, ORF, KINASE) FAMILY"/>
    <property type="match status" value="1"/>
</dbReference>
<comment type="similarity">
    <text evidence="1">Belongs to the ROK (NagC/XylR) family.</text>
</comment>
<keyword evidence="3" id="KW-1185">Reference proteome</keyword>
<dbReference type="EMBL" id="WBMR01000018">
    <property type="protein sequence ID" value="KAB2384872.1"/>
    <property type="molecule type" value="Genomic_DNA"/>
</dbReference>
<dbReference type="OrthoDB" id="8772678at2"/>
<dbReference type="AlphaFoldDB" id="A0A6L3VXI1"/>
<reference evidence="2 3" key="1">
    <citation type="submission" date="2019-09" db="EMBL/GenBank/DDBJ databases">
        <title>Actinomadura physcomitrii sp. nov., a novel actinomycete isolated from moss [Physcomitrium sphaericum (Ludw) Fuernr].</title>
        <authorList>
            <person name="Liu C."/>
            <person name="Zhuang X."/>
        </authorList>
    </citation>
    <scope>NUCLEOTIDE SEQUENCE [LARGE SCALE GENOMIC DNA]</scope>
    <source>
        <strain evidence="2 3">CYP1-1B</strain>
    </source>
</reference>
<dbReference type="Proteomes" id="UP000483004">
    <property type="component" value="Unassembled WGS sequence"/>
</dbReference>
<gene>
    <name evidence="2" type="ORF">F9B16_09625</name>
</gene>
<dbReference type="InterPro" id="IPR049874">
    <property type="entry name" value="ROK_cs"/>
</dbReference>
<dbReference type="Gene3D" id="3.30.420.40">
    <property type="match status" value="2"/>
</dbReference>
<evidence type="ECO:0000313" key="3">
    <source>
        <dbReference type="Proteomes" id="UP000483004"/>
    </source>
</evidence>